<dbReference type="AlphaFoldDB" id="A0A438CWU3"/>
<dbReference type="Proteomes" id="UP000288805">
    <property type="component" value="Unassembled WGS sequence"/>
</dbReference>
<organism evidence="2 3">
    <name type="scientific">Vitis vinifera</name>
    <name type="common">Grape</name>
    <dbReference type="NCBI Taxonomy" id="29760"/>
    <lineage>
        <taxon>Eukaryota</taxon>
        <taxon>Viridiplantae</taxon>
        <taxon>Streptophyta</taxon>
        <taxon>Embryophyta</taxon>
        <taxon>Tracheophyta</taxon>
        <taxon>Spermatophyta</taxon>
        <taxon>Magnoliopsida</taxon>
        <taxon>eudicotyledons</taxon>
        <taxon>Gunneridae</taxon>
        <taxon>Pentapetalae</taxon>
        <taxon>rosids</taxon>
        <taxon>Vitales</taxon>
        <taxon>Vitaceae</taxon>
        <taxon>Viteae</taxon>
        <taxon>Vitis</taxon>
    </lineage>
</organism>
<gene>
    <name evidence="2" type="ORF">CK203_104999</name>
</gene>
<sequence length="110" mass="12566">MIDRCSLFYSKRSDSNKIMKSYGHKCQHQALLKVGTLKANKQPQDELMRHLSSGTQSSPLATTHDGLRRSFSPAHQMQLDEGTNYTRASMKKRRDKRSRLSDTMRAQLGP</sequence>
<feature type="compositionally biased region" description="Polar residues" evidence="1">
    <location>
        <begin position="52"/>
        <end position="61"/>
    </location>
</feature>
<protein>
    <submittedName>
        <fullName evidence="2">Uncharacterized protein</fullName>
    </submittedName>
</protein>
<dbReference type="EMBL" id="QGNW01001945">
    <property type="protein sequence ID" value="RVW27651.1"/>
    <property type="molecule type" value="Genomic_DNA"/>
</dbReference>
<reference evidence="2 3" key="1">
    <citation type="journal article" date="2018" name="PLoS Genet.">
        <title>Population sequencing reveals clonal diversity and ancestral inbreeding in the grapevine cultivar Chardonnay.</title>
        <authorList>
            <person name="Roach M.J."/>
            <person name="Johnson D.L."/>
            <person name="Bohlmann J."/>
            <person name="van Vuuren H.J."/>
            <person name="Jones S.J."/>
            <person name="Pretorius I.S."/>
            <person name="Schmidt S.A."/>
            <person name="Borneman A.R."/>
        </authorList>
    </citation>
    <scope>NUCLEOTIDE SEQUENCE [LARGE SCALE GENOMIC DNA]</scope>
    <source>
        <strain evidence="3">cv. Chardonnay</strain>
        <tissue evidence="2">Leaf</tissue>
    </source>
</reference>
<proteinExistence type="predicted"/>
<feature type="region of interest" description="Disordered" evidence="1">
    <location>
        <begin position="47"/>
        <end position="110"/>
    </location>
</feature>
<evidence type="ECO:0000313" key="2">
    <source>
        <dbReference type="EMBL" id="RVW27651.1"/>
    </source>
</evidence>
<evidence type="ECO:0000256" key="1">
    <source>
        <dbReference type="SAM" id="MobiDB-lite"/>
    </source>
</evidence>
<comment type="caution">
    <text evidence="2">The sequence shown here is derived from an EMBL/GenBank/DDBJ whole genome shotgun (WGS) entry which is preliminary data.</text>
</comment>
<evidence type="ECO:0000313" key="3">
    <source>
        <dbReference type="Proteomes" id="UP000288805"/>
    </source>
</evidence>
<name>A0A438CWU3_VITVI</name>
<accession>A0A438CWU3</accession>